<evidence type="ECO:0000256" key="9">
    <source>
        <dbReference type="SAM" id="MobiDB-lite"/>
    </source>
</evidence>
<evidence type="ECO:0000256" key="1">
    <source>
        <dbReference type="ARBA" id="ARBA00004302"/>
    </source>
</evidence>
<dbReference type="PANTHER" id="PTHR24023:SF1090">
    <property type="entry name" value="ALPHA2(IV)-LIKE COLLAGEN"/>
    <property type="match status" value="1"/>
</dbReference>
<evidence type="ECO:0000256" key="4">
    <source>
        <dbReference type="ARBA" id="ARBA00022737"/>
    </source>
</evidence>
<reference evidence="11" key="1">
    <citation type="submission" date="2021-09" db="EMBL/GenBank/DDBJ databases">
        <authorList>
            <person name="Martin H S."/>
        </authorList>
    </citation>
    <scope>NUCLEOTIDE SEQUENCE</scope>
</reference>
<keyword evidence="7" id="KW-1015">Disulfide bond</keyword>
<gene>
    <name evidence="11" type="ORF">DCHRY22_LOCUS7498</name>
</gene>
<dbReference type="Pfam" id="PF01391">
    <property type="entry name" value="Collagen"/>
    <property type="match status" value="1"/>
</dbReference>
<dbReference type="SMART" id="SM00111">
    <property type="entry name" value="C4"/>
    <property type="match status" value="2"/>
</dbReference>
<organism evidence="11 12">
    <name type="scientific">Danaus chrysippus</name>
    <name type="common">African queen</name>
    <dbReference type="NCBI Taxonomy" id="151541"/>
    <lineage>
        <taxon>Eukaryota</taxon>
        <taxon>Metazoa</taxon>
        <taxon>Ecdysozoa</taxon>
        <taxon>Arthropoda</taxon>
        <taxon>Hexapoda</taxon>
        <taxon>Insecta</taxon>
        <taxon>Pterygota</taxon>
        <taxon>Neoptera</taxon>
        <taxon>Endopterygota</taxon>
        <taxon>Lepidoptera</taxon>
        <taxon>Glossata</taxon>
        <taxon>Ditrysia</taxon>
        <taxon>Papilionoidea</taxon>
        <taxon>Nymphalidae</taxon>
        <taxon>Danainae</taxon>
        <taxon>Danaini</taxon>
        <taxon>Danaina</taxon>
        <taxon>Danaus</taxon>
        <taxon>Anosia</taxon>
    </lineage>
</organism>
<keyword evidence="12" id="KW-1185">Reference proteome</keyword>
<keyword evidence="2" id="KW-0964">Secreted</keyword>
<dbReference type="InterPro" id="IPR016187">
    <property type="entry name" value="CTDL_fold"/>
</dbReference>
<dbReference type="OrthoDB" id="10071882at2759"/>
<feature type="region of interest" description="Disordered" evidence="9">
    <location>
        <begin position="489"/>
        <end position="510"/>
    </location>
</feature>
<dbReference type="SUPFAM" id="SSF56436">
    <property type="entry name" value="C-type lectin-like"/>
    <property type="match status" value="2"/>
</dbReference>
<dbReference type="GO" id="GO:0005615">
    <property type="term" value="C:extracellular space"/>
    <property type="evidence" value="ECO:0007669"/>
    <property type="project" value="TreeGrafter"/>
</dbReference>
<dbReference type="GO" id="GO:0030020">
    <property type="term" value="F:extracellular matrix structural constituent conferring tensile strength"/>
    <property type="evidence" value="ECO:0007669"/>
    <property type="project" value="TreeGrafter"/>
</dbReference>
<evidence type="ECO:0000256" key="8">
    <source>
        <dbReference type="ARBA" id="ARBA00064856"/>
    </source>
</evidence>
<feature type="domain" description="Collagen IV NC1" evidence="10">
    <location>
        <begin position="239"/>
        <end position="461"/>
    </location>
</feature>
<dbReference type="InterPro" id="IPR008160">
    <property type="entry name" value="Collagen"/>
</dbReference>
<dbReference type="GO" id="GO:0030198">
    <property type="term" value="P:extracellular matrix organization"/>
    <property type="evidence" value="ECO:0007669"/>
    <property type="project" value="TreeGrafter"/>
</dbReference>
<evidence type="ECO:0000259" key="10">
    <source>
        <dbReference type="PROSITE" id="PS51403"/>
    </source>
</evidence>
<evidence type="ECO:0000256" key="2">
    <source>
        <dbReference type="ARBA" id="ARBA00022525"/>
    </source>
</evidence>
<dbReference type="GO" id="GO:0005604">
    <property type="term" value="C:basement membrane"/>
    <property type="evidence" value="ECO:0007669"/>
    <property type="project" value="UniProtKB-SubCell"/>
</dbReference>
<dbReference type="InterPro" id="IPR001442">
    <property type="entry name" value="Collagen_IV_NC"/>
</dbReference>
<dbReference type="Pfam" id="PF01413">
    <property type="entry name" value="C4"/>
    <property type="match status" value="2"/>
</dbReference>
<sequence length="510" mass="53692">MGQKGAPGEFGINGPEGAPGQPGLIFSGPKGYKGATGRPGLRGISGKRGPTGLPGIPGLKGLTGDIGEPGFAISPKGERGNPGISGFYGLKGIKGDAGDLGLAGFKGYQGPTGMKGERGDEGYEGLNGYSGAKGMKGDRGDEILPSDVKPGPMGEVGPPGFDGQPGRAGAPGNFGENGIPGFKGERGDIGDIGPEGLLGKQGEQGFMGIKGEIGFDGVRGLPGLPGLPAPPPPIPKSRGFYFTVHSQTHLIPECPSGTTPLWEGFSLLHIVANSKAHGQDLGAPGSCLRRFSTMPYMFCNINNVCDFAQREDYSFWLSTPEPMPSGMTPIPATDVGSYISRCQVCETSTRSIAIHSQSSSIPTCPDGWDELWIGYSFLMHTAGADAAGQSLISPGSCLREFRTRPFIECNGLGRCNFFATAVSYWLSTIDDNKMFETPIQETLKQNKVSRVSRCAVCMRRQPQRSYSAGTVEAVPNAVVRRPVNRPINRLRPRYPPRGTGEDAAIETIVP</sequence>
<keyword evidence="4" id="KW-0677">Repeat</keyword>
<evidence type="ECO:0000256" key="3">
    <source>
        <dbReference type="ARBA" id="ARBA00022530"/>
    </source>
</evidence>
<dbReference type="InterPro" id="IPR050149">
    <property type="entry name" value="Collagen_superfamily"/>
</dbReference>
<evidence type="ECO:0000256" key="7">
    <source>
        <dbReference type="ARBA" id="ARBA00023157"/>
    </source>
</evidence>
<comment type="caution">
    <text evidence="11">The sequence shown here is derived from an EMBL/GenBank/DDBJ whole genome shotgun (WGS) entry which is preliminary data.</text>
</comment>
<comment type="subunit">
    <text evidence="8">Trimers of two alpha 1(IV) and one alpha 2(IV) chain. Type IV collagen forms a mesh-like network linked through intermolecular interactions between 7S domains and between NC1 domains.</text>
</comment>
<feature type="region of interest" description="Disordered" evidence="9">
    <location>
        <begin position="1"/>
        <end position="60"/>
    </location>
</feature>
<dbReference type="FunFam" id="2.170.240.10:FF:000001">
    <property type="entry name" value="Collagen IV alpha 1 chain"/>
    <property type="match status" value="1"/>
</dbReference>
<keyword evidence="3" id="KW-0272">Extracellular matrix</keyword>
<dbReference type="Proteomes" id="UP000789524">
    <property type="component" value="Unassembled WGS sequence"/>
</dbReference>
<dbReference type="InterPro" id="IPR036954">
    <property type="entry name" value="Collagen_IV_NC_sf"/>
</dbReference>
<dbReference type="AlphaFoldDB" id="A0A8J2W253"/>
<dbReference type="EMBL" id="CAKASE010000057">
    <property type="protein sequence ID" value="CAG9566933.1"/>
    <property type="molecule type" value="Genomic_DNA"/>
</dbReference>
<evidence type="ECO:0000256" key="5">
    <source>
        <dbReference type="ARBA" id="ARBA00022869"/>
    </source>
</evidence>
<keyword evidence="5" id="KW-0084">Basement membrane</keyword>
<evidence type="ECO:0000256" key="6">
    <source>
        <dbReference type="ARBA" id="ARBA00023119"/>
    </source>
</evidence>
<comment type="subcellular location">
    <subcellularLocation>
        <location evidence="1">Secreted</location>
        <location evidence="1">Extracellular space</location>
        <location evidence="1">Extracellular matrix</location>
        <location evidence="1">Basement membrane</location>
    </subcellularLocation>
</comment>
<keyword evidence="6" id="KW-0176">Collagen</keyword>
<dbReference type="Gene3D" id="2.170.240.10">
    <property type="entry name" value="Collagen IV, non-collagenous"/>
    <property type="match status" value="1"/>
</dbReference>
<protein>
    <submittedName>
        <fullName evidence="11">(African queen) hypothetical protein</fullName>
    </submittedName>
</protein>
<proteinExistence type="predicted"/>
<name>A0A8J2W253_9NEOP</name>
<evidence type="ECO:0000313" key="11">
    <source>
        <dbReference type="EMBL" id="CAG9566933.1"/>
    </source>
</evidence>
<dbReference type="GO" id="GO:0009792">
    <property type="term" value="P:embryo development ending in birth or egg hatching"/>
    <property type="evidence" value="ECO:0007669"/>
    <property type="project" value="UniProtKB-ARBA"/>
</dbReference>
<accession>A0A8J2W253</accession>
<dbReference type="PANTHER" id="PTHR24023">
    <property type="entry name" value="COLLAGEN ALPHA"/>
    <property type="match status" value="1"/>
</dbReference>
<evidence type="ECO:0000313" key="12">
    <source>
        <dbReference type="Proteomes" id="UP000789524"/>
    </source>
</evidence>
<dbReference type="PROSITE" id="PS51403">
    <property type="entry name" value="NC1_IV"/>
    <property type="match status" value="1"/>
</dbReference>
<dbReference type="GO" id="GO:0005581">
    <property type="term" value="C:collagen trimer"/>
    <property type="evidence" value="ECO:0007669"/>
    <property type="project" value="UniProtKB-KW"/>
</dbReference>